<reference evidence="1 2" key="1">
    <citation type="journal article" date="2015" name="Genome Announc.">
        <title>Complete Genome Sequence of Bacillus megaterium Siphophage Stills.</title>
        <authorList>
            <person name="Lee S.S."/>
            <person name="Kongari R.R."/>
            <person name="Hernandez A.C."/>
            <person name="Kuty Everett G.F."/>
        </authorList>
    </citation>
    <scope>NUCLEOTIDE SEQUENCE [LARGE SCALE GENOMIC DNA]</scope>
</reference>
<dbReference type="GeneID" id="26661076"/>
<evidence type="ECO:0000313" key="1">
    <source>
        <dbReference type="EMBL" id="AKC02733.1"/>
    </source>
</evidence>
<dbReference type="Proteomes" id="UP000033016">
    <property type="component" value="Segment"/>
</dbReference>
<dbReference type="KEGG" id="vg:26661076"/>
<dbReference type="RefSeq" id="YP_009196990.1">
    <property type="nucleotide sequence ID" value="NC_028777.1"/>
</dbReference>
<proteinExistence type="predicted"/>
<protein>
    <submittedName>
        <fullName evidence="1">Uncharacterized protein</fullName>
    </submittedName>
</protein>
<keyword evidence="2" id="KW-1185">Reference proteome</keyword>
<organism evidence="1 2">
    <name type="scientific">Bacillus phage Stills</name>
    <dbReference type="NCBI Taxonomy" id="1610833"/>
    <lineage>
        <taxon>Viruses</taxon>
        <taxon>Duplodnaviria</taxon>
        <taxon>Heunggongvirae</taxon>
        <taxon>Uroviricota</taxon>
        <taxon>Caudoviricetes</taxon>
        <taxon>Slashvirus</taxon>
        <taxon>Slashvirus stills</taxon>
    </lineage>
</organism>
<accession>A0A0E3X9P1</accession>
<sequence length="148" mass="17350">MWNTSKLSEKEFNAIMQLEKTIQLFNELDLDSNIENFFLEKDVTLNLFQDVSVDINHDELFLAIKRFMNGETKVTAIESAQYTGFQVVEILNHHYDYVFGFTEQDGEKTFWLCETHDNWSEACEEGVYFAINDMDTIIALHDCIRTDI</sequence>
<dbReference type="EMBL" id="KP696448">
    <property type="protein sequence ID" value="AKC02733.1"/>
    <property type="molecule type" value="Genomic_DNA"/>
</dbReference>
<reference evidence="2" key="2">
    <citation type="submission" date="2015-01" db="EMBL/GenBank/DDBJ databases">
        <title>Complete Genome of Bacillus megaterium Siphophage Stills.</title>
        <authorList>
            <person name="Lee S.S."/>
            <person name="Kongari R.R."/>
            <person name="Hernandez A.C."/>
            <person name="Everett G.F.K."/>
        </authorList>
    </citation>
    <scope>NUCLEOTIDE SEQUENCE [LARGE SCALE GENOMIC DNA]</scope>
</reference>
<name>A0A0E3X9P1_9CAUD</name>
<evidence type="ECO:0000313" key="2">
    <source>
        <dbReference type="Proteomes" id="UP000033016"/>
    </source>
</evidence>
<gene>
    <name evidence="1" type="ORF">CPT_Stills105</name>
</gene>